<dbReference type="InterPro" id="IPR036477">
    <property type="entry name" value="Formyl_transf_N_sf"/>
</dbReference>
<accession>A0A1F5RJI9</accession>
<evidence type="ECO:0000259" key="2">
    <source>
        <dbReference type="Pfam" id="PF02911"/>
    </source>
</evidence>
<evidence type="ECO:0000313" key="4">
    <source>
        <dbReference type="Proteomes" id="UP000177691"/>
    </source>
</evidence>
<name>A0A1F5RJI9_9BACT</name>
<comment type="caution">
    <text evidence="3">The sequence shown here is derived from an EMBL/GenBank/DDBJ whole genome shotgun (WGS) entry which is preliminary data.</text>
</comment>
<dbReference type="GO" id="GO:0004479">
    <property type="term" value="F:methionyl-tRNA formyltransferase activity"/>
    <property type="evidence" value="ECO:0007669"/>
    <property type="project" value="TreeGrafter"/>
</dbReference>
<dbReference type="Pfam" id="PF00551">
    <property type="entry name" value="Formyl_trans_N"/>
    <property type="match status" value="1"/>
</dbReference>
<evidence type="ECO:0000259" key="1">
    <source>
        <dbReference type="Pfam" id="PF00551"/>
    </source>
</evidence>
<dbReference type="Gene3D" id="3.40.50.12230">
    <property type="match status" value="1"/>
</dbReference>
<dbReference type="Proteomes" id="UP000177691">
    <property type="component" value="Unassembled WGS sequence"/>
</dbReference>
<proteinExistence type="predicted"/>
<dbReference type="InterPro" id="IPR011034">
    <property type="entry name" value="Formyl_transferase-like_C_sf"/>
</dbReference>
<dbReference type="PANTHER" id="PTHR11138">
    <property type="entry name" value="METHIONYL-TRNA FORMYLTRANSFERASE"/>
    <property type="match status" value="1"/>
</dbReference>
<sequence length="261" mass="29313">MLNKICVFIGGKQIGVNCLKQLAQRGVKPKLVIGNLDDDGRDKSWHQSLIKLAKTQGLPAIAQKRVADPDIIQKIKSIKPEIIFCIGGTQIIPPAILKIPPLGCLNIHPALLPKYRGRYSTVHAIFNGEKYTGVTLHWMDSGMDSGPIIMQKKVKIAESDTGKTLYEKVLNETGTELFNGFLNLWLSGQKIHSRRQDEKKATYFPKGLPNNGQIDWSWSGQKIKNFIRALTFKPFPPAAFNIGDEKMVIINKKYFKGFDRK</sequence>
<dbReference type="InterPro" id="IPR005793">
    <property type="entry name" value="Formyl_trans_C"/>
</dbReference>
<protein>
    <recommendedName>
        <fullName evidence="5">Methionyl-tRNA formyltransferase</fullName>
    </recommendedName>
</protein>
<dbReference type="GO" id="GO:0005829">
    <property type="term" value="C:cytosol"/>
    <property type="evidence" value="ECO:0007669"/>
    <property type="project" value="TreeGrafter"/>
</dbReference>
<feature type="domain" description="Formyl transferase C-terminal" evidence="2">
    <location>
        <begin position="210"/>
        <end position="251"/>
    </location>
</feature>
<organism evidence="3 4">
    <name type="scientific">Candidatus Falkowbacteria bacterium RIFCSPHIGHO2_02_FULL_45_15</name>
    <dbReference type="NCBI Taxonomy" id="1797987"/>
    <lineage>
        <taxon>Bacteria</taxon>
        <taxon>Candidatus Falkowiibacteriota</taxon>
    </lineage>
</organism>
<dbReference type="Pfam" id="PF02911">
    <property type="entry name" value="Formyl_trans_C"/>
    <property type="match status" value="1"/>
</dbReference>
<feature type="domain" description="Formyl transferase N-terminal" evidence="1">
    <location>
        <begin position="4"/>
        <end position="172"/>
    </location>
</feature>
<dbReference type="EMBL" id="MFFU01000062">
    <property type="protein sequence ID" value="OGF14626.1"/>
    <property type="molecule type" value="Genomic_DNA"/>
</dbReference>
<evidence type="ECO:0008006" key="5">
    <source>
        <dbReference type="Google" id="ProtNLM"/>
    </source>
</evidence>
<dbReference type="SUPFAM" id="SSF53328">
    <property type="entry name" value="Formyltransferase"/>
    <property type="match status" value="1"/>
</dbReference>
<dbReference type="AlphaFoldDB" id="A0A1F5RJI9"/>
<dbReference type="InterPro" id="IPR002376">
    <property type="entry name" value="Formyl_transf_N"/>
</dbReference>
<gene>
    <name evidence="3" type="ORF">A3D54_01640</name>
</gene>
<dbReference type="SUPFAM" id="SSF50486">
    <property type="entry name" value="FMT C-terminal domain-like"/>
    <property type="match status" value="1"/>
</dbReference>
<reference evidence="3 4" key="1">
    <citation type="journal article" date="2016" name="Nat. Commun.">
        <title>Thousands of microbial genomes shed light on interconnected biogeochemical processes in an aquifer system.</title>
        <authorList>
            <person name="Anantharaman K."/>
            <person name="Brown C.T."/>
            <person name="Hug L.A."/>
            <person name="Sharon I."/>
            <person name="Castelle C.J."/>
            <person name="Probst A.J."/>
            <person name="Thomas B.C."/>
            <person name="Singh A."/>
            <person name="Wilkins M.J."/>
            <person name="Karaoz U."/>
            <person name="Brodie E.L."/>
            <person name="Williams K.H."/>
            <person name="Hubbard S.S."/>
            <person name="Banfield J.F."/>
        </authorList>
    </citation>
    <scope>NUCLEOTIDE SEQUENCE [LARGE SCALE GENOMIC DNA]</scope>
</reference>
<dbReference type="PANTHER" id="PTHR11138:SF5">
    <property type="entry name" value="METHIONYL-TRNA FORMYLTRANSFERASE, MITOCHONDRIAL"/>
    <property type="match status" value="1"/>
</dbReference>
<evidence type="ECO:0000313" key="3">
    <source>
        <dbReference type="EMBL" id="OGF14626.1"/>
    </source>
</evidence>